<evidence type="ECO:0000313" key="2">
    <source>
        <dbReference type="Proteomes" id="UP001153761"/>
    </source>
</evidence>
<reference evidence="1" key="1">
    <citation type="submission" date="2020-09" db="EMBL/GenBank/DDBJ databases">
        <authorList>
            <person name="Blom J."/>
        </authorList>
    </citation>
    <scope>NUCLEOTIDE SEQUENCE</scope>
    <source>
        <strain evidence="1">No.66</strain>
    </source>
</reference>
<dbReference type="AlphaFoldDB" id="A0AAD1Q2T3"/>
<dbReference type="EMBL" id="LR882963">
    <property type="protein sequence ID" value="CAD5933899.1"/>
    <property type="molecule type" value="Genomic_DNA"/>
</dbReference>
<name>A0AAD1Q2T3_PLAAG</name>
<evidence type="ECO:0000313" key="1">
    <source>
        <dbReference type="EMBL" id="CAD5933899.1"/>
    </source>
</evidence>
<protein>
    <submittedName>
        <fullName evidence="1">Acetyltransferase</fullName>
    </submittedName>
</protein>
<accession>A0AAD1Q2T3</accession>
<dbReference type="Proteomes" id="UP001153761">
    <property type="component" value="Chromosome"/>
</dbReference>
<proteinExistence type="predicted"/>
<organism evidence="1 2">
    <name type="scientific">Planktothrix agardhii</name>
    <name type="common">Oscillatoria agardhii</name>
    <dbReference type="NCBI Taxonomy" id="1160"/>
    <lineage>
        <taxon>Bacteria</taxon>
        <taxon>Bacillati</taxon>
        <taxon>Cyanobacteriota</taxon>
        <taxon>Cyanophyceae</taxon>
        <taxon>Oscillatoriophycideae</taxon>
        <taxon>Oscillatoriales</taxon>
        <taxon>Microcoleaceae</taxon>
        <taxon>Planktothrix</taxon>
    </lineage>
</organism>
<sequence length="42" mass="5059">MQPKPVMEKLGLTLEKQFRFSEHQLPYMSFEERLAVKYSRGK</sequence>
<gene>
    <name evidence="1" type="ORF">PANO66_01531</name>
</gene>